<dbReference type="InterPro" id="IPR041371">
    <property type="entry name" value="GH92_N"/>
</dbReference>
<dbReference type="Proteomes" id="UP000245771">
    <property type="component" value="Unassembled WGS sequence"/>
</dbReference>
<dbReference type="GO" id="GO:0030246">
    <property type="term" value="F:carbohydrate binding"/>
    <property type="evidence" value="ECO:0007669"/>
    <property type="project" value="InterPro"/>
</dbReference>
<dbReference type="Pfam" id="PF17678">
    <property type="entry name" value="Glyco_hydro_92N"/>
    <property type="match status" value="1"/>
</dbReference>
<feature type="chain" id="PRO_5016425658" description="Glycoside hydrolase family 92 protein" evidence="2">
    <location>
        <begin position="27"/>
        <end position="843"/>
    </location>
</feature>
<accession>A0A316VIQ3</accession>
<dbReference type="Gene3D" id="1.20.1610.10">
    <property type="entry name" value="alpha-1,2-mannosidases domains"/>
    <property type="match status" value="1"/>
</dbReference>
<feature type="domain" description="Glycosyl hydrolase family 92 N-terminal" evidence="4">
    <location>
        <begin position="34"/>
        <end position="303"/>
    </location>
</feature>
<dbReference type="SUPFAM" id="SSF48208">
    <property type="entry name" value="Six-hairpin glycosidases"/>
    <property type="match status" value="1"/>
</dbReference>
<dbReference type="Gene3D" id="1.20.1050.60">
    <property type="entry name" value="alpha-1,2-mannosidase"/>
    <property type="match status" value="1"/>
</dbReference>
<sequence length="843" mass="93350">MIWLYYRTHLFLLPLLFLISAIVIAGQDNDLTQYVNAFIGTEKNSNSGNVFPGASIPFGMAKVGIDVDVFAPSGYIRNSNNNVTGMSLLHDSGTGAGGSYGTFASMPVYCKDGSITNCKPSKAQRKRPRKVTGSTPSDIARPGYFSSVLNDDTQLEATTTRRTALLRYTFNSTSKNPIISIDWTEDLSNSFRGTGHAQIIKDSNGKAQQILLNGTYGSSFAAAQFFNHQFACFDLNNGDEQIVDQSALWTVKNTGETTINTEKSQIDASEFDSDTSQHGVLVSWQKTNVVDGKAQLLLRVGVSFLSAEQACLNAKEEIPTIDFDMVANKSTAAWQEKLSRVQLDSTTDPTIQKLLYSSLYRGFLTPSNATHEAQGVFTGTTEPYFDSLYCTWDTFRTFFPLLSLTSAQDYADITRSYTDGWRKAGFIPECRANNLPGYTQGGSDGTNVMADFAVKYRNARMGVNFDDLYAALKHDATFDSKTFNNGGGRQIAVYEKYGYIPSDYNDTEVKGLQRFQSSRTAEYAYNDFGIRNVALLLGKMEDAARWTKRSLFYKNVFDKDSESYGFSNFMQKRLMNGNFDKESPIICSPADTNKSHNCFYDAQNTYGFYESSSWEYSFFVPHDFAGLISLIANNSISTFIKRIDTFFERNLFRSDDEPSFQTPVTYHYANSPSRSVARVRKLVLNEFNLTAGGIPGNDDGAAMATLLVMHLLGLYPVPSTREYLIVSPFVPSYTLYNTLLGNVTFKAQDFDPSFLQGQTPLQNSTKAYVKSVTINGKVQTSRCKISFDDIFPAAAAKTTDNTNPPPQNTEIIFEMGTQAEVTDCGPDPSDLPSSMSTGGFASF</sequence>
<dbReference type="PANTHER" id="PTHR12143">
    <property type="entry name" value="PEPTIDE N-GLYCANASE PNGASE -RELATED"/>
    <property type="match status" value="1"/>
</dbReference>
<dbReference type="OrthoDB" id="449263at2759"/>
<dbReference type="GeneID" id="37023180"/>
<dbReference type="RefSeq" id="XP_025355687.1">
    <property type="nucleotide sequence ID" value="XM_025501399.1"/>
</dbReference>
<evidence type="ECO:0000313" key="6">
    <source>
        <dbReference type="Proteomes" id="UP000245771"/>
    </source>
</evidence>
<proteinExistence type="predicted"/>
<dbReference type="GO" id="GO:0005829">
    <property type="term" value="C:cytosol"/>
    <property type="evidence" value="ECO:0007669"/>
    <property type="project" value="TreeGrafter"/>
</dbReference>
<feature type="signal peptide" evidence="2">
    <location>
        <begin position="1"/>
        <end position="26"/>
    </location>
</feature>
<protein>
    <recommendedName>
        <fullName evidence="7">Glycoside hydrolase family 92 protein</fullName>
    </recommendedName>
</protein>
<dbReference type="Gene3D" id="2.70.98.10">
    <property type="match status" value="1"/>
</dbReference>
<organism evidence="5 6">
    <name type="scientific">Meira miltonrushii</name>
    <dbReference type="NCBI Taxonomy" id="1280837"/>
    <lineage>
        <taxon>Eukaryota</taxon>
        <taxon>Fungi</taxon>
        <taxon>Dikarya</taxon>
        <taxon>Basidiomycota</taxon>
        <taxon>Ustilaginomycotina</taxon>
        <taxon>Exobasidiomycetes</taxon>
        <taxon>Exobasidiales</taxon>
        <taxon>Brachybasidiaceae</taxon>
        <taxon>Meira</taxon>
    </lineage>
</organism>
<keyword evidence="2" id="KW-0732">Signal</keyword>
<dbReference type="Pfam" id="PF07971">
    <property type="entry name" value="Glyco_hydro_92"/>
    <property type="match status" value="1"/>
</dbReference>
<evidence type="ECO:0000259" key="3">
    <source>
        <dbReference type="Pfam" id="PF07971"/>
    </source>
</evidence>
<dbReference type="InterPro" id="IPR005887">
    <property type="entry name" value="GH92_a_mannosidase_put"/>
</dbReference>
<name>A0A316VIQ3_9BASI</name>
<dbReference type="GO" id="GO:0005975">
    <property type="term" value="P:carbohydrate metabolic process"/>
    <property type="evidence" value="ECO:0007669"/>
    <property type="project" value="InterPro"/>
</dbReference>
<dbReference type="GO" id="GO:0005634">
    <property type="term" value="C:nucleus"/>
    <property type="evidence" value="ECO:0007669"/>
    <property type="project" value="TreeGrafter"/>
</dbReference>
<gene>
    <name evidence="5" type="ORF">FA14DRAFT_184600</name>
</gene>
<feature type="compositionally biased region" description="Polar residues" evidence="1">
    <location>
        <begin position="831"/>
        <end position="843"/>
    </location>
</feature>
<reference evidence="5 6" key="1">
    <citation type="journal article" date="2018" name="Mol. Biol. Evol.">
        <title>Broad Genomic Sampling Reveals a Smut Pathogenic Ancestry of the Fungal Clade Ustilaginomycotina.</title>
        <authorList>
            <person name="Kijpornyongpan T."/>
            <person name="Mondo S.J."/>
            <person name="Barry K."/>
            <person name="Sandor L."/>
            <person name="Lee J."/>
            <person name="Lipzen A."/>
            <person name="Pangilinan J."/>
            <person name="LaButti K."/>
            <person name="Hainaut M."/>
            <person name="Henrissat B."/>
            <person name="Grigoriev I.V."/>
            <person name="Spatafora J.W."/>
            <person name="Aime M.C."/>
        </authorList>
    </citation>
    <scope>NUCLEOTIDE SEQUENCE [LARGE SCALE GENOMIC DNA]</scope>
    <source>
        <strain evidence="5 6">MCA 3882</strain>
    </source>
</reference>
<feature type="domain" description="Glycosyl hydrolase family 92" evidence="3">
    <location>
        <begin position="309"/>
        <end position="790"/>
    </location>
</feature>
<dbReference type="InterPro" id="IPR050883">
    <property type="entry name" value="PNGase"/>
</dbReference>
<dbReference type="AlphaFoldDB" id="A0A316VIQ3"/>
<dbReference type="InterPro" id="IPR012939">
    <property type="entry name" value="Glyco_hydro_92"/>
</dbReference>
<dbReference type="EMBL" id="KZ819603">
    <property type="protein sequence ID" value="PWN35385.1"/>
    <property type="molecule type" value="Genomic_DNA"/>
</dbReference>
<dbReference type="Gene3D" id="3.30.2080.10">
    <property type="entry name" value="GH92 mannosidase domain"/>
    <property type="match status" value="1"/>
</dbReference>
<feature type="region of interest" description="Disordered" evidence="1">
    <location>
        <begin position="822"/>
        <end position="843"/>
    </location>
</feature>
<evidence type="ECO:0000256" key="2">
    <source>
        <dbReference type="SAM" id="SignalP"/>
    </source>
</evidence>
<dbReference type="PANTHER" id="PTHR12143:SF25">
    <property type="entry name" value="FAMILY PROTEIN, PUTATIVE (AFU_ORTHOLOGUE AFUA_1G10790)-RELATED"/>
    <property type="match status" value="1"/>
</dbReference>
<dbReference type="GO" id="GO:0000224">
    <property type="term" value="F:peptide-N4-(N-acetyl-beta-glucosaminyl)asparagine amidase activity"/>
    <property type="evidence" value="ECO:0007669"/>
    <property type="project" value="TreeGrafter"/>
</dbReference>
<keyword evidence="6" id="KW-1185">Reference proteome</keyword>
<dbReference type="InterPro" id="IPR008928">
    <property type="entry name" value="6-hairpin_glycosidase_sf"/>
</dbReference>
<evidence type="ECO:0000256" key="1">
    <source>
        <dbReference type="SAM" id="MobiDB-lite"/>
    </source>
</evidence>
<evidence type="ECO:0000259" key="4">
    <source>
        <dbReference type="Pfam" id="PF17678"/>
    </source>
</evidence>
<dbReference type="GO" id="GO:0006516">
    <property type="term" value="P:glycoprotein catabolic process"/>
    <property type="evidence" value="ECO:0007669"/>
    <property type="project" value="TreeGrafter"/>
</dbReference>
<evidence type="ECO:0008006" key="7">
    <source>
        <dbReference type="Google" id="ProtNLM"/>
    </source>
</evidence>
<evidence type="ECO:0000313" key="5">
    <source>
        <dbReference type="EMBL" id="PWN35385.1"/>
    </source>
</evidence>
<dbReference type="InterPro" id="IPR014718">
    <property type="entry name" value="GH-type_carb-bd"/>
</dbReference>
<dbReference type="InParanoid" id="A0A316VIQ3"/>
<dbReference type="STRING" id="1280837.A0A316VIQ3"/>
<dbReference type="NCBIfam" id="TIGR01180">
    <property type="entry name" value="aman2_put"/>
    <property type="match status" value="1"/>
</dbReference>
<feature type="region of interest" description="Disordered" evidence="1">
    <location>
        <begin position="120"/>
        <end position="139"/>
    </location>
</feature>